<feature type="transmembrane region" description="Helical" evidence="4">
    <location>
        <begin position="103"/>
        <end position="125"/>
    </location>
</feature>
<feature type="transmembrane region" description="Helical" evidence="4">
    <location>
        <begin position="262"/>
        <end position="283"/>
    </location>
</feature>
<keyword evidence="6" id="KW-1185">Reference proteome</keyword>
<feature type="compositionally biased region" description="Polar residues" evidence="3">
    <location>
        <begin position="30"/>
        <end position="41"/>
    </location>
</feature>
<sequence>MPTCQPNDVEETKEDSGHNESVFANDSEDTTVVQSETQVPQARQDDDGASTIAEQEEPRYGWVIVVCVFVINAQTWGLIQSYGVFLTFYLRSGRFAEPRPLTLAFMAGLAFATALLVCPIATLMVPKAGLRPTILFGVLLQSGGLIAASFSTELWHLILSQGLAFGLGIGFLANATVSVTPQWFVARRSFATAITTAGSGTGGLVYALATDTMIENIGLAWALRTLGIVSFVVNTAAALFIKDRNRSLKSDFAVFKLDYFKRLDFVLFLAWGAFSQLGFAVLILSLPDYVQSVGFSSHQASIAIALFNMSQAIGRPMIGLGSDRWGRLNVAGLSALIATATVFLLWTPAGRHYAGIIVFSLFGAFASSMWPTVAPVGAEVVGIRYLPSALSVFWTMLVPSTLFAEPIAISIKRPGRDGYIGVQVFTGCMFLLSFISLWSLRACKLTEESGEKGAAPSRQKQTHRSWVGNWTKIAKI</sequence>
<feature type="transmembrane region" description="Helical" evidence="4">
    <location>
        <begin position="352"/>
        <end position="373"/>
    </location>
</feature>
<protein>
    <recommendedName>
        <fullName evidence="7">Major facilitator superfamily (MFS) profile domain-containing protein</fullName>
    </recommendedName>
</protein>
<name>A0ABR3WPJ8_9PEZI</name>
<reference evidence="5 6" key="1">
    <citation type="journal article" date="2024" name="Commun. Biol.">
        <title>Comparative genomic analysis of thermophilic fungi reveals convergent evolutionary adaptations and gene losses.</title>
        <authorList>
            <person name="Steindorff A.S."/>
            <person name="Aguilar-Pontes M.V."/>
            <person name="Robinson A.J."/>
            <person name="Andreopoulos B."/>
            <person name="LaButti K."/>
            <person name="Kuo A."/>
            <person name="Mondo S."/>
            <person name="Riley R."/>
            <person name="Otillar R."/>
            <person name="Haridas S."/>
            <person name="Lipzen A."/>
            <person name="Grimwood J."/>
            <person name="Schmutz J."/>
            <person name="Clum A."/>
            <person name="Reid I.D."/>
            <person name="Moisan M.C."/>
            <person name="Butler G."/>
            <person name="Nguyen T.T.M."/>
            <person name="Dewar K."/>
            <person name="Conant G."/>
            <person name="Drula E."/>
            <person name="Henrissat B."/>
            <person name="Hansel C."/>
            <person name="Singer S."/>
            <person name="Hutchinson M.I."/>
            <person name="de Vries R.P."/>
            <person name="Natvig D.O."/>
            <person name="Powell A.J."/>
            <person name="Tsang A."/>
            <person name="Grigoriev I.V."/>
        </authorList>
    </citation>
    <scope>NUCLEOTIDE SEQUENCE [LARGE SCALE GENOMIC DNA]</scope>
    <source>
        <strain evidence="5 6">ATCC 24622</strain>
    </source>
</reference>
<comment type="subcellular location">
    <subcellularLocation>
        <location evidence="1">Membrane</location>
        <topology evidence="1">Multi-pass membrane protein</topology>
    </subcellularLocation>
</comment>
<keyword evidence="4" id="KW-1133">Transmembrane helix</keyword>
<evidence type="ECO:0000256" key="1">
    <source>
        <dbReference type="ARBA" id="ARBA00004141"/>
    </source>
</evidence>
<keyword evidence="4" id="KW-0812">Transmembrane</keyword>
<feature type="transmembrane region" description="Helical" evidence="4">
    <location>
        <begin position="60"/>
        <end position="83"/>
    </location>
</feature>
<dbReference type="PANTHER" id="PTHR11360:SF315">
    <property type="entry name" value="TRANSPORTER MCH2-RELATED"/>
    <property type="match status" value="1"/>
</dbReference>
<comment type="caution">
    <text evidence="5">The sequence shown here is derived from an EMBL/GenBank/DDBJ whole genome shotgun (WGS) entry which is preliminary data.</text>
</comment>
<accession>A0ABR3WPJ8</accession>
<proteinExistence type="inferred from homology"/>
<dbReference type="Proteomes" id="UP001586593">
    <property type="component" value="Unassembled WGS sequence"/>
</dbReference>
<dbReference type="InterPro" id="IPR050327">
    <property type="entry name" value="Proton-linked_MCT"/>
</dbReference>
<dbReference type="EMBL" id="JAZHXJ010000289">
    <property type="protein sequence ID" value="KAL1865593.1"/>
    <property type="molecule type" value="Genomic_DNA"/>
</dbReference>
<feature type="region of interest" description="Disordered" evidence="3">
    <location>
        <begin position="1"/>
        <end position="48"/>
    </location>
</feature>
<dbReference type="CDD" id="cd17352">
    <property type="entry name" value="MFS_MCT_SLC16"/>
    <property type="match status" value="1"/>
</dbReference>
<dbReference type="Pfam" id="PF07690">
    <property type="entry name" value="MFS_1"/>
    <property type="match status" value="1"/>
</dbReference>
<evidence type="ECO:0000256" key="4">
    <source>
        <dbReference type="SAM" id="Phobius"/>
    </source>
</evidence>
<organism evidence="5 6">
    <name type="scientific">Phialemonium thermophilum</name>
    <dbReference type="NCBI Taxonomy" id="223376"/>
    <lineage>
        <taxon>Eukaryota</taxon>
        <taxon>Fungi</taxon>
        <taxon>Dikarya</taxon>
        <taxon>Ascomycota</taxon>
        <taxon>Pezizomycotina</taxon>
        <taxon>Sordariomycetes</taxon>
        <taxon>Sordariomycetidae</taxon>
        <taxon>Cephalothecales</taxon>
        <taxon>Cephalothecaceae</taxon>
        <taxon>Phialemonium</taxon>
    </lineage>
</organism>
<keyword evidence="4" id="KW-0472">Membrane</keyword>
<dbReference type="InterPro" id="IPR036259">
    <property type="entry name" value="MFS_trans_sf"/>
</dbReference>
<evidence type="ECO:0000256" key="3">
    <source>
        <dbReference type="SAM" id="MobiDB-lite"/>
    </source>
</evidence>
<feature type="transmembrane region" description="Helical" evidence="4">
    <location>
        <begin position="385"/>
        <end position="408"/>
    </location>
</feature>
<comment type="similarity">
    <text evidence="2">Belongs to the major facilitator superfamily. Monocarboxylate porter (TC 2.A.1.13) family.</text>
</comment>
<dbReference type="PANTHER" id="PTHR11360">
    <property type="entry name" value="MONOCARBOXYLATE TRANSPORTER"/>
    <property type="match status" value="1"/>
</dbReference>
<feature type="transmembrane region" description="Helical" evidence="4">
    <location>
        <begin position="328"/>
        <end position="346"/>
    </location>
</feature>
<feature type="transmembrane region" description="Helical" evidence="4">
    <location>
        <begin position="221"/>
        <end position="241"/>
    </location>
</feature>
<dbReference type="InterPro" id="IPR011701">
    <property type="entry name" value="MFS"/>
</dbReference>
<evidence type="ECO:0008006" key="7">
    <source>
        <dbReference type="Google" id="ProtNLM"/>
    </source>
</evidence>
<evidence type="ECO:0000313" key="5">
    <source>
        <dbReference type="EMBL" id="KAL1865593.1"/>
    </source>
</evidence>
<feature type="transmembrane region" description="Helical" evidence="4">
    <location>
        <begin position="132"/>
        <end position="151"/>
    </location>
</feature>
<dbReference type="SUPFAM" id="SSF103473">
    <property type="entry name" value="MFS general substrate transporter"/>
    <property type="match status" value="1"/>
</dbReference>
<dbReference type="Gene3D" id="1.20.1250.20">
    <property type="entry name" value="MFS general substrate transporter like domains"/>
    <property type="match status" value="2"/>
</dbReference>
<feature type="transmembrane region" description="Helical" evidence="4">
    <location>
        <begin position="420"/>
        <end position="440"/>
    </location>
</feature>
<evidence type="ECO:0000256" key="2">
    <source>
        <dbReference type="ARBA" id="ARBA00006727"/>
    </source>
</evidence>
<evidence type="ECO:0000313" key="6">
    <source>
        <dbReference type="Proteomes" id="UP001586593"/>
    </source>
</evidence>
<feature type="transmembrane region" description="Helical" evidence="4">
    <location>
        <begin position="157"/>
        <end position="177"/>
    </location>
</feature>
<feature type="transmembrane region" description="Helical" evidence="4">
    <location>
        <begin position="189"/>
        <end position="209"/>
    </location>
</feature>
<gene>
    <name evidence="5" type="ORF">VTK73DRAFT_5132</name>
</gene>